<evidence type="ECO:0000256" key="2">
    <source>
        <dbReference type="ARBA" id="ARBA00022729"/>
    </source>
</evidence>
<dbReference type="GO" id="GO:0005975">
    <property type="term" value="P:carbohydrate metabolic process"/>
    <property type="evidence" value="ECO:0007669"/>
    <property type="project" value="InterPro"/>
</dbReference>
<dbReference type="EMBL" id="PCWA01000075">
    <property type="protein sequence ID" value="PIQ89062.1"/>
    <property type="molecule type" value="Genomic_DNA"/>
</dbReference>
<proteinExistence type="predicted"/>
<name>A0A2H0LXH0_9BACT</name>
<dbReference type="Pfam" id="PF01522">
    <property type="entry name" value="Polysacc_deac_1"/>
    <property type="match status" value="1"/>
</dbReference>
<organism evidence="4 5">
    <name type="scientific">Candidatus Ghiorseimicrobium undicola</name>
    <dbReference type="NCBI Taxonomy" id="1974746"/>
    <lineage>
        <taxon>Bacteria</taxon>
        <taxon>Pseudomonadati</taxon>
        <taxon>Candidatus Omnitrophota</taxon>
        <taxon>Candidatus Ghiorseimicrobium</taxon>
    </lineage>
</organism>
<keyword evidence="2" id="KW-0732">Signal</keyword>
<evidence type="ECO:0000313" key="4">
    <source>
        <dbReference type="EMBL" id="PIQ89062.1"/>
    </source>
</evidence>
<dbReference type="PANTHER" id="PTHR34216">
    <property type="match status" value="1"/>
</dbReference>
<comment type="caution">
    <text evidence="4">The sequence shown here is derived from an EMBL/GenBank/DDBJ whole genome shotgun (WGS) entry which is preliminary data.</text>
</comment>
<dbReference type="Gene3D" id="3.20.20.370">
    <property type="entry name" value="Glycoside hydrolase/deacetylase"/>
    <property type="match status" value="1"/>
</dbReference>
<dbReference type="PROSITE" id="PS51677">
    <property type="entry name" value="NODB"/>
    <property type="match status" value="1"/>
</dbReference>
<dbReference type="GO" id="GO:0005576">
    <property type="term" value="C:extracellular region"/>
    <property type="evidence" value="ECO:0007669"/>
    <property type="project" value="UniProtKB-SubCell"/>
</dbReference>
<evidence type="ECO:0000259" key="3">
    <source>
        <dbReference type="PROSITE" id="PS51677"/>
    </source>
</evidence>
<dbReference type="Proteomes" id="UP000229641">
    <property type="component" value="Unassembled WGS sequence"/>
</dbReference>
<dbReference type="CDD" id="cd10918">
    <property type="entry name" value="CE4_NodB_like_5s_6s"/>
    <property type="match status" value="1"/>
</dbReference>
<evidence type="ECO:0000313" key="5">
    <source>
        <dbReference type="Proteomes" id="UP000229641"/>
    </source>
</evidence>
<dbReference type="SUPFAM" id="SSF88713">
    <property type="entry name" value="Glycoside hydrolase/deacetylase"/>
    <property type="match status" value="1"/>
</dbReference>
<comment type="subcellular location">
    <subcellularLocation>
        <location evidence="1">Secreted</location>
    </subcellularLocation>
</comment>
<dbReference type="InterPro" id="IPR051398">
    <property type="entry name" value="Polysacch_Deacetylase"/>
</dbReference>
<dbReference type="InterPro" id="IPR011330">
    <property type="entry name" value="Glyco_hydro/deAcase_b/a-brl"/>
</dbReference>
<gene>
    <name evidence="4" type="ORF">COV72_05320</name>
</gene>
<feature type="domain" description="NodB homology" evidence="3">
    <location>
        <begin position="86"/>
        <end position="257"/>
    </location>
</feature>
<protein>
    <submittedName>
        <fullName evidence="4">Polysaccharide deacetylase</fullName>
    </submittedName>
</protein>
<sequence>MKKKIIVLLLIIAGFFLLNIPAKQAYVLPILMYHKIDKEESLKTKLAVSPEAFEKQMAFLKRCKYNTVSLKEAVELIKAKKKIPHNTVVITFDDGYENNYTKAYPVLKKYNIPATIFVIVDFIGRPGYFTAEQVKELSGSGLVTIGSHTLEHKVLTQIDDLYLDKEIFYSKKILEVFTKKPVELLCYPLGAFNEKVRQKVIDAGYIAAVATNPGKDYPKDDIYALKRIRISENSANMFIFWAEISGYYTFIKEHRDD</sequence>
<evidence type="ECO:0000256" key="1">
    <source>
        <dbReference type="ARBA" id="ARBA00004613"/>
    </source>
</evidence>
<dbReference type="InterPro" id="IPR002509">
    <property type="entry name" value="NODB_dom"/>
</dbReference>
<reference evidence="4 5" key="1">
    <citation type="submission" date="2017-09" db="EMBL/GenBank/DDBJ databases">
        <title>Depth-based differentiation of microbial function through sediment-hosted aquifers and enrichment of novel symbionts in the deep terrestrial subsurface.</title>
        <authorList>
            <person name="Probst A.J."/>
            <person name="Ladd B."/>
            <person name="Jarett J.K."/>
            <person name="Geller-Mcgrath D.E."/>
            <person name="Sieber C.M."/>
            <person name="Emerson J.B."/>
            <person name="Anantharaman K."/>
            <person name="Thomas B.C."/>
            <person name="Malmstrom R."/>
            <person name="Stieglmeier M."/>
            <person name="Klingl A."/>
            <person name="Woyke T."/>
            <person name="Ryan C.M."/>
            <person name="Banfield J.F."/>
        </authorList>
    </citation>
    <scope>NUCLEOTIDE SEQUENCE [LARGE SCALE GENOMIC DNA]</scope>
    <source>
        <strain evidence="4">CG11_big_fil_rev_8_21_14_0_20_42_13</strain>
    </source>
</reference>
<dbReference type="PANTHER" id="PTHR34216:SF3">
    <property type="entry name" value="POLY-BETA-1,6-N-ACETYL-D-GLUCOSAMINE N-DEACETYLASE"/>
    <property type="match status" value="1"/>
</dbReference>
<accession>A0A2H0LXH0</accession>
<dbReference type="GO" id="GO:0016810">
    <property type="term" value="F:hydrolase activity, acting on carbon-nitrogen (but not peptide) bonds"/>
    <property type="evidence" value="ECO:0007669"/>
    <property type="project" value="InterPro"/>
</dbReference>
<dbReference type="AlphaFoldDB" id="A0A2H0LXH0"/>